<dbReference type="eggNOG" id="ENOG502Z7XY">
    <property type="taxonomic scope" value="Bacteria"/>
</dbReference>
<evidence type="ECO:0000313" key="2">
    <source>
        <dbReference type="Proteomes" id="UP000010998"/>
    </source>
</evidence>
<dbReference type="Proteomes" id="UP000010998">
    <property type="component" value="Chromosome"/>
</dbReference>
<organism evidence="1 2">
    <name type="scientific">Mesorhizobium australicum (strain HAMBI 3006 / LMG 24608 / WSM2073)</name>
    <dbReference type="NCBI Taxonomy" id="754035"/>
    <lineage>
        <taxon>Bacteria</taxon>
        <taxon>Pseudomonadati</taxon>
        <taxon>Pseudomonadota</taxon>
        <taxon>Alphaproteobacteria</taxon>
        <taxon>Hyphomicrobiales</taxon>
        <taxon>Phyllobacteriaceae</taxon>
        <taxon>Mesorhizobium</taxon>
    </lineage>
</organism>
<dbReference type="OrthoDB" id="7526295at2"/>
<sequence length="507" mass="54979">MTFAQFRDAPWANSHEAYSKARLAMTPAPEYASSEVILSSVYRVIGLEGATERTVPQSGRDLDRAIKRARERGKGPDRSTLDPDSFSSLLGSILESPKLPNQSTKRFLQVMPLVPQLSVFSGSARLAGNPWTAGQLVKRMVWLGSSDSAAAEAIWRAFFEALSVGNEDDVFARFLQAEVEAWVPKPNWHLATPRADPVMARDDASIDVFPARQFVHDVRAVIAAKSAMTRRQWTSLLEAVIRLGAVAHVVWLCEVHSRAWIALSSALDGEGPEGAEASRVALYPERLACLPYGNKALPSIRDSVSRFLAARLGINTTLWALDSLGIAPADGLSSSHGLAELCDQVRANRTRLEGTGVRDVVASLEDRETRTLLCRKGIGSNINEFVRHVLGQRQTANPTLRGYDQGYVLKKAGASANSPWIVSLGPVAVLALVHCSLAGVGGPRSVHRLAQHLAQYGVSMAHRDIPQNDLGQQLRMLGLVLDSPDAESGMLLVPPFRLSPVSGRGQP</sequence>
<gene>
    <name evidence="1" type="ordered locus">Mesau_05996</name>
</gene>
<keyword evidence="2" id="KW-1185">Reference proteome</keyword>
<reference evidence="2" key="1">
    <citation type="submission" date="2012-02" db="EMBL/GenBank/DDBJ databases">
        <title>Complete sequence of Mesorhizobium australicum WSM2073.</title>
        <authorList>
            <person name="Lucas S."/>
            <person name="Han J."/>
            <person name="Lapidus A."/>
            <person name="Cheng J.-F."/>
            <person name="Goodwin L."/>
            <person name="Pitluck S."/>
            <person name="Peters L."/>
            <person name="Gu W."/>
            <person name="Detter J.C."/>
            <person name="Han C."/>
            <person name="Tapia R."/>
            <person name="Land M."/>
            <person name="Hauser L."/>
            <person name="Kyrpides N."/>
            <person name="Ivanova N."/>
            <person name="Pagani I."/>
            <person name="Reeve W.G."/>
            <person name="Howieson J.G."/>
            <person name="Tiwari R.P."/>
            <person name="O'Hara G.W."/>
            <person name="Atkins C.A."/>
            <person name="Ronson C.W."/>
            <person name="Nandasena K.G."/>
            <person name="Woyke T."/>
        </authorList>
    </citation>
    <scope>NUCLEOTIDE SEQUENCE [LARGE SCALE GENOMIC DNA]</scope>
    <source>
        <strain evidence="2">LMG 24608 / HAMBI 3006 / WSM2073</strain>
    </source>
</reference>
<dbReference type="STRING" id="754035.Mesau_05996"/>
<dbReference type="HOGENOM" id="CLU_537251_0_0_5"/>
<dbReference type="AlphaFoldDB" id="L0KSX5"/>
<dbReference type="RefSeq" id="WP_015319261.1">
    <property type="nucleotide sequence ID" value="NC_019973.1"/>
</dbReference>
<dbReference type="GeneID" id="90993175"/>
<dbReference type="EMBL" id="CP003358">
    <property type="protein sequence ID" value="AGB48216.1"/>
    <property type="molecule type" value="Genomic_DNA"/>
</dbReference>
<proteinExistence type="predicted"/>
<accession>L0KSX5</accession>
<name>L0KSX5_MESAW</name>
<evidence type="ECO:0000313" key="1">
    <source>
        <dbReference type="EMBL" id="AGB48216.1"/>
    </source>
</evidence>
<dbReference type="KEGG" id="mam:Mesau_05996"/>
<protein>
    <submittedName>
        <fullName evidence="1">Uncharacterized protein</fullName>
    </submittedName>
</protein>